<name>A0A843V6Q8_COLES</name>
<dbReference type="AlphaFoldDB" id="A0A843V6Q8"/>
<dbReference type="Proteomes" id="UP000652761">
    <property type="component" value="Unassembled WGS sequence"/>
</dbReference>
<accession>A0A843V6Q8</accession>
<evidence type="ECO:0000313" key="2">
    <source>
        <dbReference type="Proteomes" id="UP000652761"/>
    </source>
</evidence>
<gene>
    <name evidence="1" type="ORF">Taro_021886</name>
</gene>
<sequence>MLQALSQKMKKWSTSVDTRLGQVDTRDRSQRNKSTGFYLMSTLDAIRCNWITSRKQIKWKQSFEKTSRKIPKFRVQSIGQGLQELKPLPNSIFYKGV</sequence>
<feature type="non-terminal residue" evidence="1">
    <location>
        <position position="1"/>
    </location>
</feature>
<comment type="caution">
    <text evidence="1">The sequence shown here is derived from an EMBL/GenBank/DDBJ whole genome shotgun (WGS) entry which is preliminary data.</text>
</comment>
<protein>
    <submittedName>
        <fullName evidence="1">Uncharacterized protein</fullName>
    </submittedName>
</protein>
<proteinExistence type="predicted"/>
<dbReference type="EMBL" id="NMUH01001137">
    <property type="protein sequence ID" value="MQL89314.1"/>
    <property type="molecule type" value="Genomic_DNA"/>
</dbReference>
<keyword evidence="2" id="KW-1185">Reference proteome</keyword>
<organism evidence="1 2">
    <name type="scientific">Colocasia esculenta</name>
    <name type="common">Wild taro</name>
    <name type="synonym">Arum esculentum</name>
    <dbReference type="NCBI Taxonomy" id="4460"/>
    <lineage>
        <taxon>Eukaryota</taxon>
        <taxon>Viridiplantae</taxon>
        <taxon>Streptophyta</taxon>
        <taxon>Embryophyta</taxon>
        <taxon>Tracheophyta</taxon>
        <taxon>Spermatophyta</taxon>
        <taxon>Magnoliopsida</taxon>
        <taxon>Liliopsida</taxon>
        <taxon>Araceae</taxon>
        <taxon>Aroideae</taxon>
        <taxon>Colocasieae</taxon>
        <taxon>Colocasia</taxon>
    </lineage>
</organism>
<reference evidence="1" key="1">
    <citation type="submission" date="2017-07" db="EMBL/GenBank/DDBJ databases">
        <title>Taro Niue Genome Assembly and Annotation.</title>
        <authorList>
            <person name="Atibalentja N."/>
            <person name="Keating K."/>
            <person name="Fields C.J."/>
        </authorList>
    </citation>
    <scope>NUCLEOTIDE SEQUENCE</scope>
    <source>
        <strain evidence="1">Niue_2</strain>
        <tissue evidence="1">Leaf</tissue>
    </source>
</reference>
<evidence type="ECO:0000313" key="1">
    <source>
        <dbReference type="EMBL" id="MQL89314.1"/>
    </source>
</evidence>